<evidence type="ECO:0000313" key="5">
    <source>
        <dbReference type="Proteomes" id="UP000625210"/>
    </source>
</evidence>
<name>A0A8J2VFE3_9BACL</name>
<reference evidence="4" key="1">
    <citation type="journal article" date="2014" name="Int. J. Syst. Evol. Microbiol.">
        <title>Complete genome sequence of Corynebacterium casei LMG S-19264T (=DSM 44701T), isolated from a smear-ripened cheese.</title>
        <authorList>
            <consortium name="US DOE Joint Genome Institute (JGI-PGF)"/>
            <person name="Walter F."/>
            <person name="Albersmeier A."/>
            <person name="Kalinowski J."/>
            <person name="Ruckert C."/>
        </authorList>
    </citation>
    <scope>NUCLEOTIDE SEQUENCE</scope>
    <source>
        <strain evidence="4">CGMCC 1.15179</strain>
    </source>
</reference>
<dbReference type="EMBL" id="BMHQ01000001">
    <property type="protein sequence ID" value="GGE03730.1"/>
    <property type="molecule type" value="Genomic_DNA"/>
</dbReference>
<protein>
    <submittedName>
        <fullName evidence="4">Uncharacterized protein</fullName>
    </submittedName>
</protein>
<feature type="chain" id="PRO_5035221751" evidence="3">
    <location>
        <begin position="30"/>
        <end position="413"/>
    </location>
</feature>
<sequence>MKRTVRILSISWLLVFAMMLLLSPVQAFAEITATEGQSTQDPEQQTVTEPETESSEQQSTAPAANTIEPAAQPSAGEAPQPAAEPTEPATESGTPTDNGAQPAEQQPAAPAKEAAPAPDRRPHPEKLNVTAKQEMDEEMGLPLLTVDAQMPGAKKKDKIEGKWIFKLKDAETGEIVDKVSFRSDSSAESVSFPIFESGTYQGIAQFTGTYNGEKIDIRGRSDQVDVEVEDEETFEPKHEVKHEYKNGKHTVTAFILEGEEVTGMWVAAILDEEGVPLTEPQFSDPEMDGHTFTAEFADRLEPGRYSAAVYFYGEVDGQLAEFDDAVEFEVPGTQPGDGGQPNDDPGYSEQKPSDDELTIQKPVQTEKPQQATDQVQNGGSLPITAVPYPLGMMMGAALLLLGAAVWSFRPQKG</sequence>
<feature type="region of interest" description="Disordered" evidence="1">
    <location>
        <begin position="330"/>
        <end position="355"/>
    </location>
</feature>
<keyword evidence="2" id="KW-1133">Transmembrane helix</keyword>
<keyword evidence="2" id="KW-0812">Transmembrane</keyword>
<keyword evidence="2" id="KW-0472">Membrane</keyword>
<comment type="caution">
    <text evidence="4">The sequence shown here is derived from an EMBL/GenBank/DDBJ whole genome shotgun (WGS) entry which is preliminary data.</text>
</comment>
<feature type="signal peptide" evidence="3">
    <location>
        <begin position="1"/>
        <end position="29"/>
    </location>
</feature>
<keyword evidence="3" id="KW-0732">Signal</keyword>
<accession>A0A8J2VFE3</accession>
<evidence type="ECO:0000256" key="3">
    <source>
        <dbReference type="SAM" id="SignalP"/>
    </source>
</evidence>
<keyword evidence="5" id="KW-1185">Reference proteome</keyword>
<evidence type="ECO:0000256" key="2">
    <source>
        <dbReference type="SAM" id="Phobius"/>
    </source>
</evidence>
<dbReference type="AlphaFoldDB" id="A0A8J2VFE3"/>
<evidence type="ECO:0000256" key="1">
    <source>
        <dbReference type="SAM" id="MobiDB-lite"/>
    </source>
</evidence>
<evidence type="ECO:0000313" key="4">
    <source>
        <dbReference type="EMBL" id="GGE03730.1"/>
    </source>
</evidence>
<proteinExistence type="predicted"/>
<reference evidence="4" key="2">
    <citation type="submission" date="2020-09" db="EMBL/GenBank/DDBJ databases">
        <authorList>
            <person name="Sun Q."/>
            <person name="Zhou Y."/>
        </authorList>
    </citation>
    <scope>NUCLEOTIDE SEQUENCE</scope>
    <source>
        <strain evidence="4">CGMCC 1.15179</strain>
    </source>
</reference>
<feature type="compositionally biased region" description="Low complexity" evidence="1">
    <location>
        <begin position="39"/>
        <end position="117"/>
    </location>
</feature>
<feature type="transmembrane region" description="Helical" evidence="2">
    <location>
        <begin position="386"/>
        <end position="408"/>
    </location>
</feature>
<dbReference type="Proteomes" id="UP000625210">
    <property type="component" value="Unassembled WGS sequence"/>
</dbReference>
<gene>
    <name evidence="4" type="ORF">GCM10011571_00790</name>
</gene>
<feature type="region of interest" description="Disordered" evidence="1">
    <location>
        <begin position="35"/>
        <end position="124"/>
    </location>
</feature>
<organism evidence="4 5">
    <name type="scientific">Marinithermofilum abyssi</name>
    <dbReference type="NCBI Taxonomy" id="1571185"/>
    <lineage>
        <taxon>Bacteria</taxon>
        <taxon>Bacillati</taxon>
        <taxon>Bacillota</taxon>
        <taxon>Bacilli</taxon>
        <taxon>Bacillales</taxon>
        <taxon>Thermoactinomycetaceae</taxon>
        <taxon>Marinithermofilum</taxon>
    </lineage>
</organism>
<dbReference type="RefSeq" id="WP_188645961.1">
    <property type="nucleotide sequence ID" value="NZ_BMHQ01000001.1"/>
</dbReference>